<accession>A0AAV2ZFU0</accession>
<protein>
    <recommendedName>
        <fullName evidence="3">Thioredoxin domain-containing protein</fullName>
    </recommendedName>
</protein>
<evidence type="ECO:0000313" key="4">
    <source>
        <dbReference type="EMBL" id="DBA03974.1"/>
    </source>
</evidence>
<comment type="caution">
    <text evidence="4">The sequence shown here is derived from an EMBL/GenBank/DDBJ whole genome shotgun (WGS) entry which is preliminary data.</text>
</comment>
<dbReference type="Gene3D" id="3.40.30.10">
    <property type="entry name" value="Glutaredoxin"/>
    <property type="match status" value="2"/>
</dbReference>
<dbReference type="InterPro" id="IPR036249">
    <property type="entry name" value="Thioredoxin-like_sf"/>
</dbReference>
<feature type="domain" description="Thioredoxin" evidence="3">
    <location>
        <begin position="158"/>
        <end position="291"/>
    </location>
</feature>
<evidence type="ECO:0000259" key="3">
    <source>
        <dbReference type="PROSITE" id="PS51352"/>
    </source>
</evidence>
<dbReference type="EMBL" id="DAKRPA010000013">
    <property type="protein sequence ID" value="DBA03974.1"/>
    <property type="molecule type" value="Genomic_DNA"/>
</dbReference>
<dbReference type="InterPro" id="IPR017937">
    <property type="entry name" value="Thioredoxin_CS"/>
</dbReference>
<dbReference type="PANTHER" id="PTHR46115">
    <property type="entry name" value="THIOREDOXIN-LIKE PROTEIN 1"/>
    <property type="match status" value="1"/>
</dbReference>
<dbReference type="AlphaFoldDB" id="A0AAV2ZFU0"/>
<dbReference type="FunFam" id="3.40.30.10:FF:000245">
    <property type="entry name" value="Thioredoxin"/>
    <property type="match status" value="2"/>
</dbReference>
<evidence type="ECO:0000313" key="5">
    <source>
        <dbReference type="Proteomes" id="UP001146120"/>
    </source>
</evidence>
<organism evidence="4 5">
    <name type="scientific">Lagenidium giganteum</name>
    <dbReference type="NCBI Taxonomy" id="4803"/>
    <lineage>
        <taxon>Eukaryota</taxon>
        <taxon>Sar</taxon>
        <taxon>Stramenopiles</taxon>
        <taxon>Oomycota</taxon>
        <taxon>Peronosporomycetes</taxon>
        <taxon>Pythiales</taxon>
        <taxon>Pythiaceae</taxon>
    </lineage>
</organism>
<name>A0AAV2ZFU0_9STRA</name>
<evidence type="ECO:0000256" key="2">
    <source>
        <dbReference type="SAM" id="Phobius"/>
    </source>
</evidence>
<sequence>MWQICIGGVCIPTVALVPIGLALLQLIWGWVRKNILGIDDNAVPEGSRVIHVTSTEQWKELQDKAKTTKRSLVVDFTASWCGPCRYISPFFHELSIKYPCTLFLKVDVDEMRAISSQCGVTAMPTFQFFKNGSKCDEIRGANKGSLESKVKQYYVEVELPEDENPQEQALSTDGLRQRKASRVIKLESEAQWKEIQADAQATDKLVVVDFTASWCGPCKTMAPIFDELSAVHASSVFVKVDVDEFEALMHEFHVTSLPTFIVFKQGKKVDELSGAIPSALKSMVGRFAAQA</sequence>
<keyword evidence="2" id="KW-0472">Membrane</keyword>
<dbReference type="Pfam" id="PF00085">
    <property type="entry name" value="Thioredoxin"/>
    <property type="match status" value="2"/>
</dbReference>
<feature type="transmembrane region" description="Helical" evidence="2">
    <location>
        <begin position="6"/>
        <end position="28"/>
    </location>
</feature>
<dbReference type="PROSITE" id="PS51352">
    <property type="entry name" value="THIOREDOXIN_2"/>
    <property type="match status" value="2"/>
</dbReference>
<dbReference type="PRINTS" id="PR00421">
    <property type="entry name" value="THIOREDOXIN"/>
</dbReference>
<dbReference type="InterPro" id="IPR013766">
    <property type="entry name" value="Thioredoxin_domain"/>
</dbReference>
<dbReference type="SUPFAM" id="SSF52833">
    <property type="entry name" value="Thioredoxin-like"/>
    <property type="match status" value="2"/>
</dbReference>
<keyword evidence="5" id="KW-1185">Reference proteome</keyword>
<keyword evidence="2" id="KW-1133">Transmembrane helix</keyword>
<reference evidence="4" key="2">
    <citation type="journal article" date="2023" name="Microbiol Resour">
        <title>Decontamination and Annotation of the Draft Genome Sequence of the Oomycete Lagenidium giganteum ARSEF 373.</title>
        <authorList>
            <person name="Morgan W.R."/>
            <person name="Tartar A."/>
        </authorList>
    </citation>
    <scope>NUCLEOTIDE SEQUENCE</scope>
    <source>
        <strain evidence="4">ARSEF 373</strain>
    </source>
</reference>
<dbReference type="CDD" id="cd02947">
    <property type="entry name" value="TRX_family"/>
    <property type="match status" value="2"/>
</dbReference>
<proteinExistence type="predicted"/>
<gene>
    <name evidence="4" type="ORF">N0F65_010627</name>
</gene>
<keyword evidence="2" id="KW-0812">Transmembrane</keyword>
<dbReference type="PROSITE" id="PS00194">
    <property type="entry name" value="THIOREDOXIN_1"/>
    <property type="match status" value="2"/>
</dbReference>
<dbReference type="Proteomes" id="UP001146120">
    <property type="component" value="Unassembled WGS sequence"/>
</dbReference>
<feature type="domain" description="Thioredoxin" evidence="3">
    <location>
        <begin position="43"/>
        <end position="155"/>
    </location>
</feature>
<keyword evidence="1" id="KW-1015">Disulfide bond</keyword>
<reference evidence="4" key="1">
    <citation type="submission" date="2022-11" db="EMBL/GenBank/DDBJ databases">
        <authorList>
            <person name="Morgan W.R."/>
            <person name="Tartar A."/>
        </authorList>
    </citation>
    <scope>NUCLEOTIDE SEQUENCE</scope>
    <source>
        <strain evidence="4">ARSEF 373</strain>
    </source>
</reference>
<evidence type="ECO:0000256" key="1">
    <source>
        <dbReference type="ARBA" id="ARBA00023157"/>
    </source>
</evidence>